<name>A1AUY3_PELPD</name>
<evidence type="ECO:0000313" key="1">
    <source>
        <dbReference type="EMBL" id="ABL01154.1"/>
    </source>
</evidence>
<dbReference type="HOGENOM" id="CLU_2344173_0_0_7"/>
<gene>
    <name evidence="1" type="ordered locus">Ppro_3562</name>
</gene>
<accession>A1AUY3</accession>
<protein>
    <submittedName>
        <fullName evidence="1">Uncharacterized protein</fullName>
    </submittedName>
</protein>
<proteinExistence type="predicted"/>
<dbReference type="Proteomes" id="UP000006732">
    <property type="component" value="Chromosome"/>
</dbReference>
<dbReference type="AlphaFoldDB" id="A1AUY3"/>
<organism evidence="1 2">
    <name type="scientific">Pelobacter propionicus (strain DSM 2379 / NBRC 103807 / OttBd1)</name>
    <dbReference type="NCBI Taxonomy" id="338966"/>
    <lineage>
        <taxon>Bacteria</taxon>
        <taxon>Pseudomonadati</taxon>
        <taxon>Thermodesulfobacteriota</taxon>
        <taxon>Desulfuromonadia</taxon>
        <taxon>Desulfuromonadales</taxon>
        <taxon>Desulfuromonadaceae</taxon>
        <taxon>Pelobacter</taxon>
    </lineage>
</organism>
<dbReference type="KEGG" id="ppd:Ppro_3562"/>
<dbReference type="EMBL" id="CP000482">
    <property type="protein sequence ID" value="ABL01154.1"/>
    <property type="molecule type" value="Genomic_DNA"/>
</dbReference>
<reference evidence="1 2" key="1">
    <citation type="submission" date="2006-10" db="EMBL/GenBank/DDBJ databases">
        <title>Complete sequence of chromosome of Pelobacter propionicus DSM 2379.</title>
        <authorList>
            <consortium name="US DOE Joint Genome Institute"/>
            <person name="Copeland A."/>
            <person name="Lucas S."/>
            <person name="Lapidus A."/>
            <person name="Barry K."/>
            <person name="Detter J.C."/>
            <person name="Glavina del Rio T."/>
            <person name="Hammon N."/>
            <person name="Israni S."/>
            <person name="Dalin E."/>
            <person name="Tice H."/>
            <person name="Pitluck S."/>
            <person name="Saunders E."/>
            <person name="Brettin T."/>
            <person name="Bruce D."/>
            <person name="Han C."/>
            <person name="Tapia R."/>
            <person name="Schmutz J."/>
            <person name="Larimer F."/>
            <person name="Land M."/>
            <person name="Hauser L."/>
            <person name="Kyrpides N."/>
            <person name="Kim E."/>
            <person name="Lovley D."/>
            <person name="Richardson P."/>
        </authorList>
    </citation>
    <scope>NUCLEOTIDE SEQUENCE [LARGE SCALE GENOMIC DNA]</scope>
    <source>
        <strain evidence="2">DSM 2379 / NBRC 103807 / OttBd1</strain>
    </source>
</reference>
<sequence length="97" mass="11226">MTLEKGYQIRVPNRILRYLESTYTSTHHGNLLTAPSHVIYKRLQSEWEVSTKDLDGVVYSVGIIQAYSKYGHTNLLSIHLPEIKRLIPRLRYQPDSG</sequence>
<evidence type="ECO:0000313" key="2">
    <source>
        <dbReference type="Proteomes" id="UP000006732"/>
    </source>
</evidence>
<keyword evidence="2" id="KW-1185">Reference proteome</keyword>